<dbReference type="SUPFAM" id="SSF56112">
    <property type="entry name" value="Protein kinase-like (PK-like)"/>
    <property type="match status" value="1"/>
</dbReference>
<dbReference type="CDD" id="cd14137">
    <property type="entry name" value="STKc_GSK3"/>
    <property type="match status" value="1"/>
</dbReference>
<dbReference type="InterPro" id="IPR008271">
    <property type="entry name" value="Ser/Thr_kinase_AS"/>
</dbReference>
<dbReference type="InterPro" id="IPR011009">
    <property type="entry name" value="Kinase-like_dom_sf"/>
</dbReference>
<comment type="caution">
    <text evidence="8">The sequence shown here is derived from an EMBL/GenBank/DDBJ whole genome shotgun (WGS) entry which is preliminary data.</text>
</comment>
<dbReference type="InterPro" id="IPR039192">
    <property type="entry name" value="STKc_GSK3"/>
</dbReference>
<evidence type="ECO:0000313" key="8">
    <source>
        <dbReference type="EMBL" id="CAD5110635.1"/>
    </source>
</evidence>
<evidence type="ECO:0000259" key="7">
    <source>
        <dbReference type="PROSITE" id="PS50011"/>
    </source>
</evidence>
<keyword evidence="5" id="KW-0418">Kinase</keyword>
<evidence type="ECO:0000313" key="9">
    <source>
        <dbReference type="Proteomes" id="UP000549394"/>
    </source>
</evidence>
<evidence type="ECO:0000256" key="1">
    <source>
        <dbReference type="ARBA" id="ARBA00005527"/>
    </source>
</evidence>
<sequence length="433" mass="50546">MGFQFIRNQSSSNDNKQSALIEKEEAMIVNNSKYFSISAYKKLSNFECQVSRQDIYYSRAKIIDSGSFGIVYKAELLIDSENNPNLRKTQIVAIKKVLHNKKYKNRELKILNILHHKHIVELLYYFYSVGENSKEVYLNLVMEYLPYTCYKVIRHYYKMKKYMPMIWVKIFSYQILRGLAYMHRQNFCHRDIKPQNLLIDDGNSVLKIGDFGSAKALTEGEKNITYICSRYYRAPELILATNNYNTKIDIWSTGCVICEMILGYPIFAGGNSVDQLVEIIKVRGTPKKNEIKSMNINYEEFQLPEIKRQSLLKVFNANQLLVNDSQITQLIDSLLTYNPNHRLTAMEAMGHEVFKSLLTEENNSKKLIMSKQDKQGSEIFPKMFDFDELELKDLKEQKDKLLLSLQPDNDDIDSKIKNLNNLESMIEIERKLA</sequence>
<dbReference type="GO" id="GO:0007165">
    <property type="term" value="P:signal transduction"/>
    <property type="evidence" value="ECO:0007669"/>
    <property type="project" value="TreeGrafter"/>
</dbReference>
<comment type="similarity">
    <text evidence="1">Belongs to the protein kinase superfamily. CMGC Ser/Thr protein kinase family. GSK-3 subfamily.</text>
</comment>
<evidence type="ECO:0000256" key="3">
    <source>
        <dbReference type="ARBA" id="ARBA00022679"/>
    </source>
</evidence>
<dbReference type="Gene3D" id="3.30.200.20">
    <property type="entry name" value="Phosphorylase Kinase, domain 1"/>
    <property type="match status" value="1"/>
</dbReference>
<dbReference type="AlphaFoldDB" id="A0A7I8V4Q1"/>
<dbReference type="GO" id="GO:0005737">
    <property type="term" value="C:cytoplasm"/>
    <property type="evidence" value="ECO:0007669"/>
    <property type="project" value="TreeGrafter"/>
</dbReference>
<keyword evidence="3" id="KW-0808">Transferase</keyword>
<dbReference type="GO" id="GO:0005524">
    <property type="term" value="F:ATP binding"/>
    <property type="evidence" value="ECO:0007669"/>
    <property type="project" value="UniProtKB-KW"/>
</dbReference>
<dbReference type="PROSITE" id="PS00108">
    <property type="entry name" value="PROTEIN_KINASE_ST"/>
    <property type="match status" value="1"/>
</dbReference>
<dbReference type="PANTHER" id="PTHR24057:SF0">
    <property type="entry name" value="PROTEIN KINASE SHAGGY-RELATED"/>
    <property type="match status" value="1"/>
</dbReference>
<keyword evidence="6" id="KW-0067">ATP-binding</keyword>
<reference evidence="8 9" key="1">
    <citation type="submission" date="2020-08" db="EMBL/GenBank/DDBJ databases">
        <authorList>
            <person name="Hejnol A."/>
        </authorList>
    </citation>
    <scope>NUCLEOTIDE SEQUENCE [LARGE SCALE GENOMIC DNA]</scope>
</reference>
<dbReference type="PROSITE" id="PS50011">
    <property type="entry name" value="PROTEIN_KINASE_DOM"/>
    <property type="match status" value="1"/>
</dbReference>
<feature type="domain" description="Protein kinase" evidence="7">
    <location>
        <begin position="57"/>
        <end position="354"/>
    </location>
</feature>
<dbReference type="GO" id="GO:0004674">
    <property type="term" value="F:protein serine/threonine kinase activity"/>
    <property type="evidence" value="ECO:0007669"/>
    <property type="project" value="UniProtKB-KW"/>
</dbReference>
<dbReference type="PANTHER" id="PTHR24057">
    <property type="entry name" value="GLYCOGEN SYNTHASE KINASE-3 ALPHA"/>
    <property type="match status" value="1"/>
</dbReference>
<dbReference type="InterPro" id="IPR000719">
    <property type="entry name" value="Prot_kinase_dom"/>
</dbReference>
<evidence type="ECO:0000256" key="4">
    <source>
        <dbReference type="ARBA" id="ARBA00022741"/>
    </source>
</evidence>
<gene>
    <name evidence="8" type="ORF">DGYR_LOCUS12</name>
</gene>
<dbReference type="GO" id="GO:0030154">
    <property type="term" value="P:cell differentiation"/>
    <property type="evidence" value="ECO:0007669"/>
    <property type="project" value="TreeGrafter"/>
</dbReference>
<name>A0A7I8V4Q1_9ANNE</name>
<dbReference type="GO" id="GO:0005634">
    <property type="term" value="C:nucleus"/>
    <property type="evidence" value="ECO:0007669"/>
    <property type="project" value="TreeGrafter"/>
</dbReference>
<dbReference type="OrthoDB" id="272141at2759"/>
<dbReference type="FunFam" id="1.10.510.10:FF:000624">
    <property type="entry name" value="Mitogen-activated protein kinase"/>
    <property type="match status" value="1"/>
</dbReference>
<accession>A0A7I8V4Q1</accession>
<dbReference type="Gene3D" id="1.10.510.10">
    <property type="entry name" value="Transferase(Phosphotransferase) domain 1"/>
    <property type="match status" value="1"/>
</dbReference>
<keyword evidence="4" id="KW-0547">Nucleotide-binding</keyword>
<dbReference type="Pfam" id="PF00069">
    <property type="entry name" value="Pkinase"/>
    <property type="match status" value="1"/>
</dbReference>
<evidence type="ECO:0000256" key="6">
    <source>
        <dbReference type="ARBA" id="ARBA00022840"/>
    </source>
</evidence>
<dbReference type="InterPro" id="IPR050591">
    <property type="entry name" value="GSK-3"/>
</dbReference>
<dbReference type="Proteomes" id="UP000549394">
    <property type="component" value="Unassembled WGS sequence"/>
</dbReference>
<dbReference type="SMART" id="SM00220">
    <property type="entry name" value="S_TKc"/>
    <property type="match status" value="1"/>
</dbReference>
<evidence type="ECO:0000256" key="5">
    <source>
        <dbReference type="ARBA" id="ARBA00022777"/>
    </source>
</evidence>
<keyword evidence="9" id="KW-1185">Reference proteome</keyword>
<protein>
    <submittedName>
        <fullName evidence="8">DgyrCDS19</fullName>
    </submittedName>
</protein>
<proteinExistence type="inferred from homology"/>
<dbReference type="EMBL" id="CAJFCJ010000001">
    <property type="protein sequence ID" value="CAD5110635.1"/>
    <property type="molecule type" value="Genomic_DNA"/>
</dbReference>
<evidence type="ECO:0000256" key="2">
    <source>
        <dbReference type="ARBA" id="ARBA00022527"/>
    </source>
</evidence>
<keyword evidence="2" id="KW-0723">Serine/threonine-protein kinase</keyword>
<organism evidence="8 9">
    <name type="scientific">Dimorphilus gyrociliatus</name>
    <dbReference type="NCBI Taxonomy" id="2664684"/>
    <lineage>
        <taxon>Eukaryota</taxon>
        <taxon>Metazoa</taxon>
        <taxon>Spiralia</taxon>
        <taxon>Lophotrochozoa</taxon>
        <taxon>Annelida</taxon>
        <taxon>Polychaeta</taxon>
        <taxon>Polychaeta incertae sedis</taxon>
        <taxon>Dinophilidae</taxon>
        <taxon>Dimorphilus</taxon>
    </lineage>
</organism>